<gene>
    <name evidence="3" type="ORF">Z520_00453</name>
</gene>
<dbReference type="GeneID" id="27706199"/>
<feature type="region of interest" description="Disordered" evidence="2">
    <location>
        <begin position="106"/>
        <end position="129"/>
    </location>
</feature>
<evidence type="ECO:0000256" key="1">
    <source>
        <dbReference type="ARBA" id="ARBA00006349"/>
    </source>
</evidence>
<name>A0A0D2J2U5_9EURO</name>
<evidence type="ECO:0000313" key="4">
    <source>
        <dbReference type="Proteomes" id="UP000053411"/>
    </source>
</evidence>
<dbReference type="Pfam" id="PF06825">
    <property type="entry name" value="HSBP1"/>
    <property type="match status" value="1"/>
</dbReference>
<feature type="region of interest" description="Disordered" evidence="2">
    <location>
        <begin position="1"/>
        <end position="53"/>
    </location>
</feature>
<sequence length="129" mass="12860">MSAPSPPSTRGAGSPPLHHSSSAANIAASNGPAPSSSASTTLDNNSNLQSPNDAATKLAEAIDDFLGDLEKRFKGISDEILTKLDDMAERCDRLEQEMLLRDASGAMENVGGGSGGGGGGKAGSTAGST</sequence>
<feature type="compositionally biased region" description="Polar residues" evidence="2">
    <location>
        <begin position="40"/>
        <end position="53"/>
    </location>
</feature>
<dbReference type="EMBL" id="KN848062">
    <property type="protein sequence ID" value="KIY03762.1"/>
    <property type="molecule type" value="Genomic_DNA"/>
</dbReference>
<keyword evidence="4" id="KW-1185">Reference proteome</keyword>
<dbReference type="InterPro" id="IPR009643">
    <property type="entry name" value="HS1-bd"/>
</dbReference>
<dbReference type="GO" id="GO:0003714">
    <property type="term" value="F:transcription corepressor activity"/>
    <property type="evidence" value="ECO:0007669"/>
    <property type="project" value="InterPro"/>
</dbReference>
<evidence type="ECO:0000256" key="2">
    <source>
        <dbReference type="SAM" id="MobiDB-lite"/>
    </source>
</evidence>
<accession>A0A0D2J2U5</accession>
<comment type="similarity">
    <text evidence="1">Belongs to the HSBP1 family.</text>
</comment>
<reference evidence="3 4" key="1">
    <citation type="submission" date="2015-01" db="EMBL/GenBank/DDBJ databases">
        <title>The Genome Sequence of Fonsecaea multimorphosa CBS 102226.</title>
        <authorList>
            <consortium name="The Broad Institute Genomics Platform"/>
            <person name="Cuomo C."/>
            <person name="de Hoog S."/>
            <person name="Gorbushina A."/>
            <person name="Stielow B."/>
            <person name="Teixiera M."/>
            <person name="Abouelleil A."/>
            <person name="Chapman S.B."/>
            <person name="Priest M."/>
            <person name="Young S.K."/>
            <person name="Wortman J."/>
            <person name="Nusbaum C."/>
            <person name="Birren B."/>
        </authorList>
    </citation>
    <scope>NUCLEOTIDE SEQUENCE [LARGE SCALE GENOMIC DNA]</scope>
    <source>
        <strain evidence="3 4">CBS 102226</strain>
    </source>
</reference>
<dbReference type="Proteomes" id="UP000053411">
    <property type="component" value="Unassembled WGS sequence"/>
</dbReference>
<feature type="compositionally biased region" description="Gly residues" evidence="2">
    <location>
        <begin position="110"/>
        <end position="122"/>
    </location>
</feature>
<dbReference type="VEuPathDB" id="FungiDB:Z520_00453"/>
<evidence type="ECO:0000313" key="3">
    <source>
        <dbReference type="EMBL" id="KIY03762.1"/>
    </source>
</evidence>
<protein>
    <submittedName>
        <fullName evidence="3">Uncharacterized protein</fullName>
    </submittedName>
</protein>
<dbReference type="STRING" id="1442371.A0A0D2J2U5"/>
<proteinExistence type="inferred from homology"/>
<dbReference type="RefSeq" id="XP_016637884.1">
    <property type="nucleotide sequence ID" value="XM_016770974.1"/>
</dbReference>
<dbReference type="Gene3D" id="1.20.5.430">
    <property type="match status" value="1"/>
</dbReference>
<organism evidence="3 4">
    <name type="scientific">Fonsecaea multimorphosa CBS 102226</name>
    <dbReference type="NCBI Taxonomy" id="1442371"/>
    <lineage>
        <taxon>Eukaryota</taxon>
        <taxon>Fungi</taxon>
        <taxon>Dikarya</taxon>
        <taxon>Ascomycota</taxon>
        <taxon>Pezizomycotina</taxon>
        <taxon>Eurotiomycetes</taxon>
        <taxon>Chaetothyriomycetidae</taxon>
        <taxon>Chaetothyriales</taxon>
        <taxon>Herpotrichiellaceae</taxon>
        <taxon>Fonsecaea</taxon>
    </lineage>
</organism>
<dbReference type="AlphaFoldDB" id="A0A0D2J2U5"/>
<dbReference type="OrthoDB" id="4159489at2759"/>
<feature type="compositionally biased region" description="Low complexity" evidence="2">
    <location>
        <begin position="20"/>
        <end position="39"/>
    </location>
</feature>